<dbReference type="InterPro" id="IPR008991">
    <property type="entry name" value="Translation_prot_SH3-like_sf"/>
</dbReference>
<comment type="similarity">
    <text evidence="5 7">Belongs to the NusG family.</text>
</comment>
<dbReference type="Pfam" id="PF02357">
    <property type="entry name" value="NusG"/>
    <property type="match status" value="1"/>
</dbReference>
<dbReference type="InterPro" id="IPR015869">
    <property type="entry name" value="Transcrpt_antiterm_NusG_bac_CS"/>
</dbReference>
<comment type="function">
    <text evidence="5 7">Participates in transcription elongation, termination and antitermination.</text>
</comment>
<protein>
    <recommendedName>
        <fullName evidence="5 6">Transcription termination/antitermination protein NusG</fullName>
    </recommendedName>
</protein>
<dbReference type="GO" id="GO:0006354">
    <property type="term" value="P:DNA-templated transcription elongation"/>
    <property type="evidence" value="ECO:0007669"/>
    <property type="project" value="UniProtKB-UniRule"/>
</dbReference>
<dbReference type="PROSITE" id="PS01014">
    <property type="entry name" value="NUSG"/>
    <property type="match status" value="1"/>
</dbReference>
<keyword evidence="11" id="KW-1185">Reference proteome</keyword>
<dbReference type="InterPro" id="IPR014722">
    <property type="entry name" value="Rib_uL2_dom2"/>
</dbReference>
<evidence type="ECO:0000256" key="3">
    <source>
        <dbReference type="ARBA" id="ARBA00023015"/>
    </source>
</evidence>
<dbReference type="Proteomes" id="UP000619536">
    <property type="component" value="Unassembled WGS sequence"/>
</dbReference>
<organism evidence="10 11">
    <name type="scientific">Galliscardovia ingluviei</name>
    <dbReference type="NCBI Taxonomy" id="1769422"/>
    <lineage>
        <taxon>Bacteria</taxon>
        <taxon>Bacillati</taxon>
        <taxon>Actinomycetota</taxon>
        <taxon>Actinomycetes</taxon>
        <taxon>Bifidobacteriales</taxon>
        <taxon>Bifidobacteriaceae</taxon>
        <taxon>Galliscardovia</taxon>
    </lineage>
</organism>
<dbReference type="SMART" id="SM00738">
    <property type="entry name" value="NGN"/>
    <property type="match status" value="1"/>
</dbReference>
<keyword evidence="3 5" id="KW-0805">Transcription regulation</keyword>
<dbReference type="CDD" id="cd09891">
    <property type="entry name" value="NGN_Bact_1"/>
    <property type="match status" value="1"/>
</dbReference>
<dbReference type="EMBL" id="BMDH01000002">
    <property type="protein sequence ID" value="GGI14375.1"/>
    <property type="molecule type" value="Genomic_DNA"/>
</dbReference>
<evidence type="ECO:0000256" key="5">
    <source>
        <dbReference type="HAMAP-Rule" id="MF_00948"/>
    </source>
</evidence>
<dbReference type="RefSeq" id="WP_188355216.1">
    <property type="nucleotide sequence ID" value="NZ_BMDH01000002.1"/>
</dbReference>
<dbReference type="Gene3D" id="2.30.30.30">
    <property type="match status" value="1"/>
</dbReference>
<evidence type="ECO:0000256" key="6">
    <source>
        <dbReference type="NCBIfam" id="TIGR00922"/>
    </source>
</evidence>
<reference evidence="10" key="2">
    <citation type="submission" date="2020-09" db="EMBL/GenBank/DDBJ databases">
        <authorList>
            <person name="Sun Q."/>
            <person name="Sedlacek I."/>
        </authorList>
    </citation>
    <scope>NUCLEOTIDE SEQUENCE</scope>
    <source>
        <strain evidence="10">CCM 8606</strain>
    </source>
</reference>
<evidence type="ECO:0000256" key="1">
    <source>
        <dbReference type="ARBA" id="ARBA00022472"/>
    </source>
</evidence>
<feature type="compositionally biased region" description="Acidic residues" evidence="8">
    <location>
        <begin position="1"/>
        <end position="16"/>
    </location>
</feature>
<evidence type="ECO:0000256" key="8">
    <source>
        <dbReference type="SAM" id="MobiDB-lite"/>
    </source>
</evidence>
<dbReference type="PANTHER" id="PTHR30265">
    <property type="entry name" value="RHO-INTERACTING TRANSCRIPTION TERMINATION FACTOR NUSG"/>
    <property type="match status" value="1"/>
</dbReference>
<dbReference type="InterPro" id="IPR001062">
    <property type="entry name" value="Transcrpt_antiterm_NusG"/>
</dbReference>
<dbReference type="PANTHER" id="PTHR30265:SF2">
    <property type="entry name" value="TRANSCRIPTION TERMINATION_ANTITERMINATION PROTEIN NUSG"/>
    <property type="match status" value="1"/>
</dbReference>
<feature type="region of interest" description="Disordered" evidence="8">
    <location>
        <begin position="1"/>
        <end position="102"/>
    </location>
</feature>
<dbReference type="GO" id="GO:0005829">
    <property type="term" value="C:cytosol"/>
    <property type="evidence" value="ECO:0007669"/>
    <property type="project" value="TreeGrafter"/>
</dbReference>
<dbReference type="NCBIfam" id="TIGR00922">
    <property type="entry name" value="nusG"/>
    <property type="match status" value="1"/>
</dbReference>
<evidence type="ECO:0000256" key="7">
    <source>
        <dbReference type="RuleBase" id="RU000538"/>
    </source>
</evidence>
<evidence type="ECO:0000256" key="4">
    <source>
        <dbReference type="ARBA" id="ARBA00023163"/>
    </source>
</evidence>
<sequence>MTDELNVDDVTSDDIDSTAQSDAAQPVQDEPVESEQSAEESLPAEPTEDVAEPVDGKEDAVESADEPEADSEESSEKSADTDEDAADEADTDAEEPKDPGQLAVEAFSKSLRTLEGKWYVLHTYSGYEKRVKANIESRVTSFGMENLIFQVEVPMEEVEKHTDKGKKVLTRVFMPGYVLIRMIPDEDAFRIVRETEAVTGFVGQDRTPVPLMRKEVVRMMAPMIESEALKSAGDKPAAAKRRTVEVSFKVGESVTVNDGPFASMPAVISEVSAATQKLTVLVSIFGRDTPVELNFDQVEKIQ</sequence>
<dbReference type="InterPro" id="IPR047050">
    <property type="entry name" value="NGN"/>
</dbReference>
<feature type="compositionally biased region" description="Acidic residues" evidence="8">
    <location>
        <begin position="61"/>
        <end position="73"/>
    </location>
</feature>
<dbReference type="SUPFAM" id="SSF50104">
    <property type="entry name" value="Translation proteins SH3-like domain"/>
    <property type="match status" value="1"/>
</dbReference>
<gene>
    <name evidence="5 10" type="primary">nusG</name>
    <name evidence="10" type="ORF">GCM10007377_10620</name>
</gene>
<feature type="domain" description="NusG-like N-terminal" evidence="9">
    <location>
        <begin position="115"/>
        <end position="223"/>
    </location>
</feature>
<name>A0A8J3EWT8_9BIFI</name>
<dbReference type="GO" id="GO:0006353">
    <property type="term" value="P:DNA-templated transcription termination"/>
    <property type="evidence" value="ECO:0007669"/>
    <property type="project" value="UniProtKB-UniRule"/>
</dbReference>
<evidence type="ECO:0000313" key="10">
    <source>
        <dbReference type="EMBL" id="GGI14375.1"/>
    </source>
</evidence>
<keyword evidence="1 5" id="KW-0806">Transcription termination</keyword>
<reference evidence="10" key="1">
    <citation type="journal article" date="2014" name="Int. J. Syst. Evol. Microbiol.">
        <title>Complete genome sequence of Corynebacterium casei LMG S-19264T (=DSM 44701T), isolated from a smear-ripened cheese.</title>
        <authorList>
            <consortium name="US DOE Joint Genome Institute (JGI-PGF)"/>
            <person name="Walter F."/>
            <person name="Albersmeier A."/>
            <person name="Kalinowski J."/>
            <person name="Ruckert C."/>
        </authorList>
    </citation>
    <scope>NUCLEOTIDE SEQUENCE</scope>
    <source>
        <strain evidence="10">CCM 8606</strain>
    </source>
</reference>
<evidence type="ECO:0000256" key="2">
    <source>
        <dbReference type="ARBA" id="ARBA00022814"/>
    </source>
</evidence>
<dbReference type="PRINTS" id="PR00338">
    <property type="entry name" value="NUSGTNSCPFCT"/>
</dbReference>
<dbReference type="GO" id="GO:0031564">
    <property type="term" value="P:transcription antitermination"/>
    <property type="evidence" value="ECO:0007669"/>
    <property type="project" value="UniProtKB-UniRule"/>
</dbReference>
<dbReference type="InterPro" id="IPR006645">
    <property type="entry name" value="NGN-like_dom"/>
</dbReference>
<comment type="caution">
    <text evidence="10">The sequence shown here is derived from an EMBL/GenBank/DDBJ whole genome shotgun (WGS) entry which is preliminary data.</text>
</comment>
<evidence type="ECO:0000259" key="9">
    <source>
        <dbReference type="SMART" id="SM00738"/>
    </source>
</evidence>
<dbReference type="GO" id="GO:0032784">
    <property type="term" value="P:regulation of DNA-templated transcription elongation"/>
    <property type="evidence" value="ECO:0007669"/>
    <property type="project" value="InterPro"/>
</dbReference>
<keyword evidence="2 5" id="KW-0889">Transcription antitermination</keyword>
<dbReference type="CDD" id="cd06091">
    <property type="entry name" value="KOW_NusG"/>
    <property type="match status" value="1"/>
</dbReference>
<dbReference type="InterPro" id="IPR036735">
    <property type="entry name" value="NGN_dom_sf"/>
</dbReference>
<dbReference type="InterPro" id="IPR043425">
    <property type="entry name" value="NusG-like"/>
</dbReference>
<evidence type="ECO:0000313" key="11">
    <source>
        <dbReference type="Proteomes" id="UP000619536"/>
    </source>
</evidence>
<feature type="compositionally biased region" description="Acidic residues" evidence="8">
    <location>
        <begin position="81"/>
        <end position="95"/>
    </location>
</feature>
<proteinExistence type="inferred from homology"/>
<dbReference type="AlphaFoldDB" id="A0A8J3EWT8"/>
<dbReference type="FunFam" id="2.30.30.30:FF:000002">
    <property type="entry name" value="Transcription termination/antitermination factor NusG"/>
    <property type="match status" value="1"/>
</dbReference>
<keyword evidence="4 5" id="KW-0804">Transcription</keyword>
<accession>A0A8J3EWT8</accession>
<dbReference type="Gene3D" id="3.30.70.940">
    <property type="entry name" value="NusG, N-terminal domain"/>
    <property type="match status" value="1"/>
</dbReference>
<dbReference type="HAMAP" id="MF_00948">
    <property type="entry name" value="NusG"/>
    <property type="match status" value="1"/>
</dbReference>
<dbReference type="SUPFAM" id="SSF82679">
    <property type="entry name" value="N-utilization substance G protein NusG, N-terminal domain"/>
    <property type="match status" value="1"/>
</dbReference>